<evidence type="ECO:0000256" key="10">
    <source>
        <dbReference type="SAM" id="MobiDB-lite"/>
    </source>
</evidence>
<feature type="domain" description="RING-type" evidence="11">
    <location>
        <begin position="41"/>
        <end position="80"/>
    </location>
</feature>
<feature type="compositionally biased region" description="Low complexity" evidence="10">
    <location>
        <begin position="334"/>
        <end position="344"/>
    </location>
</feature>
<dbReference type="InterPro" id="IPR017907">
    <property type="entry name" value="Znf_RING_CS"/>
</dbReference>
<evidence type="ECO:0000256" key="6">
    <source>
        <dbReference type="ARBA" id="ARBA00022833"/>
    </source>
</evidence>
<evidence type="ECO:0000256" key="4">
    <source>
        <dbReference type="ARBA" id="ARBA00022723"/>
    </source>
</evidence>
<dbReference type="EMBL" id="JASNQZ010000014">
    <property type="protein sequence ID" value="KAL0948551.1"/>
    <property type="molecule type" value="Genomic_DNA"/>
</dbReference>
<evidence type="ECO:0000256" key="8">
    <source>
        <dbReference type="ARBA" id="ARBA00023163"/>
    </source>
</evidence>
<gene>
    <name evidence="12" type="ORF">HGRIS_011111</name>
</gene>
<feature type="compositionally biased region" description="Polar residues" evidence="10">
    <location>
        <begin position="420"/>
        <end position="430"/>
    </location>
</feature>
<dbReference type="PROSITE" id="PS00518">
    <property type="entry name" value="ZF_RING_1"/>
    <property type="match status" value="1"/>
</dbReference>
<organism evidence="12 13">
    <name type="scientific">Hohenbuehelia grisea</name>
    <dbReference type="NCBI Taxonomy" id="104357"/>
    <lineage>
        <taxon>Eukaryota</taxon>
        <taxon>Fungi</taxon>
        <taxon>Dikarya</taxon>
        <taxon>Basidiomycota</taxon>
        <taxon>Agaricomycotina</taxon>
        <taxon>Agaricomycetes</taxon>
        <taxon>Agaricomycetidae</taxon>
        <taxon>Agaricales</taxon>
        <taxon>Pleurotineae</taxon>
        <taxon>Pleurotaceae</taxon>
        <taxon>Hohenbuehelia</taxon>
    </lineage>
</organism>
<accession>A0ABR3IZA1</accession>
<evidence type="ECO:0000256" key="2">
    <source>
        <dbReference type="ARBA" id="ARBA00012483"/>
    </source>
</evidence>
<comment type="caution">
    <text evidence="12">The sequence shown here is derived from an EMBL/GenBank/DDBJ whole genome shotgun (WGS) entry which is preliminary data.</text>
</comment>
<keyword evidence="7" id="KW-0805">Transcription regulation</keyword>
<feature type="compositionally biased region" description="Basic residues" evidence="10">
    <location>
        <begin position="375"/>
        <end position="397"/>
    </location>
</feature>
<dbReference type="InterPro" id="IPR001841">
    <property type="entry name" value="Znf_RING"/>
</dbReference>
<evidence type="ECO:0000313" key="12">
    <source>
        <dbReference type="EMBL" id="KAL0948551.1"/>
    </source>
</evidence>
<dbReference type="EC" id="2.3.2.27" evidence="2"/>
<dbReference type="PANTHER" id="PTHR46077">
    <property type="entry name" value="E3 UBIQUITIN-PROTEIN LIGASE TOPORS"/>
    <property type="match status" value="1"/>
</dbReference>
<comment type="catalytic activity">
    <reaction evidence="1">
        <text>S-ubiquitinyl-[E2 ubiquitin-conjugating enzyme]-L-cysteine + [acceptor protein]-L-lysine = [E2 ubiquitin-conjugating enzyme]-L-cysteine + N(6)-ubiquitinyl-[acceptor protein]-L-lysine.</text>
        <dbReference type="EC" id="2.3.2.27"/>
    </reaction>
</comment>
<keyword evidence="13" id="KW-1185">Reference proteome</keyword>
<feature type="region of interest" description="Disordered" evidence="10">
    <location>
        <begin position="286"/>
        <end position="482"/>
    </location>
</feature>
<dbReference type="Pfam" id="PF13639">
    <property type="entry name" value="zf-RING_2"/>
    <property type="match status" value="1"/>
</dbReference>
<name>A0ABR3IZA1_9AGAR</name>
<reference evidence="13" key="1">
    <citation type="submission" date="2024-06" db="EMBL/GenBank/DDBJ databases">
        <title>Multi-omics analyses provide insights into the biosynthesis of the anticancer antibiotic pleurotin in Hohenbuehelia grisea.</title>
        <authorList>
            <person name="Weaver J.A."/>
            <person name="Alberti F."/>
        </authorList>
    </citation>
    <scope>NUCLEOTIDE SEQUENCE [LARGE SCALE GENOMIC DNA]</scope>
    <source>
        <strain evidence="13">T-177</strain>
    </source>
</reference>
<evidence type="ECO:0000256" key="7">
    <source>
        <dbReference type="ARBA" id="ARBA00023015"/>
    </source>
</evidence>
<feature type="compositionally biased region" description="Basic and acidic residues" evidence="10">
    <location>
        <begin position="361"/>
        <end position="374"/>
    </location>
</feature>
<keyword evidence="4" id="KW-0479">Metal-binding</keyword>
<evidence type="ECO:0000256" key="9">
    <source>
        <dbReference type="PROSITE-ProRule" id="PRU00175"/>
    </source>
</evidence>
<dbReference type="Gene3D" id="3.30.40.10">
    <property type="entry name" value="Zinc/RING finger domain, C3HC4 (zinc finger)"/>
    <property type="match status" value="1"/>
</dbReference>
<keyword evidence="8" id="KW-0804">Transcription</keyword>
<dbReference type="Proteomes" id="UP001556367">
    <property type="component" value="Unassembled WGS sequence"/>
</dbReference>
<sequence length="886" mass="97619">MSNDGDGGAPSAKRIKLESSPSPPLDAAVEPEAEVVDEDHCAICLQPVDDRTVVPGCSHEFCFECLQIWSEQSRRCPLCSQNIGEYLIHNIRSKYDYQKHYLAPLRSSPPQLQGSLSSITDVRREYRRAARERVWGRRRRQEREEADRFDQAIIRRKWIYQHDFYAKHVASNGFTRYRPYPTPAQFAASSDYISRTTAFLRRELQVWPNLDVEFLTTFIISIMKAIDIRSESAVKLLAEFLDLDAPYVEGDRHVNAEHFAHEVYSYVRSPYKDLFVYDSVVQYDVPPDVAPPPERTRGRRWYASQSRSRSPPPQSPRLQSDRRYPRSRSRSRSRSMSWSPSGRRIASTREPSRPHPRSAHSRHEYEDVRSSRDHERRRRPISPKPSRSSKLRHHRVRDRSGTYESDNDGQFEVKVHDRVQSPSVVAQNGYTDPKGKRKADEGRRGWQEDSCSKDNDGPTPVASKEMGAQPPPGGGTQLTLPHNRAVGTSISNAATSRGALPFDLALNTSHSGTGVNLGRASGDPGSHVARTNTEHRRAPGRRNLLESVQSHLARGARPNHAVARTSDGEVDQAKLGNGVGLASRVRPSAGATSLLSRLSDPQPEGNRTPGTTALPRSAPDLGDGVLSSSSPTDPLITPNEEQHASPVAGGHFEVHHSGMKTKLSAPEIMARTRARLGGRLKNGDVTPHHSHPPLVPLETTNDASQSDGALSEAKASKFDSAATIGHGSRASHLTRGIDDPTSCDQPSLSDGDKNTVQREPQPVVVEAEDPCSACALTTEPTVSASLDLRARLMSKLAEQKRVAVAEALNTGNTQLKNHAAQALASDDDRFFPIDTRTTTDGTHPHSVTLQDPAAMESALRTRAKLRVRLAAAKRASMGSPAAPPDG</sequence>
<dbReference type="CDD" id="cd16574">
    <property type="entry name" value="RING-HC_Topors"/>
    <property type="match status" value="1"/>
</dbReference>
<keyword evidence="5 9" id="KW-0863">Zinc-finger</keyword>
<feature type="compositionally biased region" description="Polar residues" evidence="10">
    <location>
        <begin position="698"/>
        <end position="708"/>
    </location>
</feature>
<evidence type="ECO:0000256" key="3">
    <source>
        <dbReference type="ARBA" id="ARBA00022679"/>
    </source>
</evidence>
<keyword evidence="6" id="KW-0862">Zinc</keyword>
<evidence type="ECO:0000259" key="11">
    <source>
        <dbReference type="PROSITE" id="PS50089"/>
    </source>
</evidence>
<feature type="region of interest" description="Disordered" evidence="10">
    <location>
        <begin position="1"/>
        <end position="27"/>
    </location>
</feature>
<dbReference type="InterPro" id="IPR013083">
    <property type="entry name" value="Znf_RING/FYVE/PHD"/>
</dbReference>
<evidence type="ECO:0000313" key="13">
    <source>
        <dbReference type="Proteomes" id="UP001556367"/>
    </source>
</evidence>
<evidence type="ECO:0000256" key="1">
    <source>
        <dbReference type="ARBA" id="ARBA00000900"/>
    </source>
</evidence>
<feature type="region of interest" description="Disordered" evidence="10">
    <location>
        <begin position="578"/>
        <end position="645"/>
    </location>
</feature>
<proteinExistence type="predicted"/>
<feature type="region of interest" description="Disordered" evidence="10">
    <location>
        <begin position="516"/>
        <end position="537"/>
    </location>
</feature>
<dbReference type="SMART" id="SM00184">
    <property type="entry name" value="RING"/>
    <property type="match status" value="1"/>
</dbReference>
<protein>
    <recommendedName>
        <fullName evidence="2">RING-type E3 ubiquitin transferase</fullName>
        <ecNumber evidence="2">2.3.2.27</ecNumber>
    </recommendedName>
</protein>
<keyword evidence="3" id="KW-0808">Transferase</keyword>
<feature type="compositionally biased region" description="Basic and acidic residues" evidence="10">
    <location>
        <begin position="438"/>
        <end position="456"/>
    </location>
</feature>
<feature type="region of interest" description="Disordered" evidence="10">
    <location>
        <begin position="679"/>
        <end position="758"/>
    </location>
</feature>
<dbReference type="SUPFAM" id="SSF57850">
    <property type="entry name" value="RING/U-box"/>
    <property type="match status" value="1"/>
</dbReference>
<evidence type="ECO:0000256" key="5">
    <source>
        <dbReference type="ARBA" id="ARBA00022771"/>
    </source>
</evidence>
<dbReference type="PROSITE" id="PS50089">
    <property type="entry name" value="ZF_RING_2"/>
    <property type="match status" value="1"/>
</dbReference>
<dbReference type="InterPro" id="IPR058746">
    <property type="entry name" value="Znf_RING-type_Topors"/>
</dbReference>
<dbReference type="PANTHER" id="PTHR46077:SF1">
    <property type="entry name" value="TOP1 BINDING ARGININE_SERINE RICH PROTEIN, E3 UBIQUITIN LIGASE"/>
    <property type="match status" value="1"/>
</dbReference>